<protein>
    <submittedName>
        <fullName evidence="1">Uncharacterized protein</fullName>
    </submittedName>
</protein>
<organism evidence="1 2">
    <name type="scientific">Planomonospora parontospora</name>
    <dbReference type="NCBI Taxonomy" id="58119"/>
    <lineage>
        <taxon>Bacteria</taxon>
        <taxon>Bacillati</taxon>
        <taxon>Actinomycetota</taxon>
        <taxon>Actinomycetes</taxon>
        <taxon>Streptosporangiales</taxon>
        <taxon>Streptosporangiaceae</taxon>
        <taxon>Planomonospora</taxon>
    </lineage>
</organism>
<gene>
    <name evidence="1" type="ORF">GCM10010126_57330</name>
</gene>
<dbReference type="EMBL" id="BMQD01000023">
    <property type="protein sequence ID" value="GGK90417.1"/>
    <property type="molecule type" value="Genomic_DNA"/>
</dbReference>
<comment type="caution">
    <text evidence="1">The sequence shown here is derived from an EMBL/GenBank/DDBJ whole genome shotgun (WGS) entry which is preliminary data.</text>
</comment>
<proteinExistence type="predicted"/>
<accession>A0AA37BLQ7</accession>
<dbReference type="AlphaFoldDB" id="A0AA37BLQ7"/>
<name>A0AA37BLQ7_9ACTN</name>
<dbReference type="Proteomes" id="UP000627984">
    <property type="component" value="Unassembled WGS sequence"/>
</dbReference>
<reference evidence="1" key="2">
    <citation type="submission" date="2022-09" db="EMBL/GenBank/DDBJ databases">
        <authorList>
            <person name="Sun Q."/>
            <person name="Ohkuma M."/>
        </authorList>
    </citation>
    <scope>NUCLEOTIDE SEQUENCE</scope>
    <source>
        <strain evidence="1">JCM 3093</strain>
    </source>
</reference>
<evidence type="ECO:0000313" key="2">
    <source>
        <dbReference type="Proteomes" id="UP000627984"/>
    </source>
</evidence>
<evidence type="ECO:0000313" key="1">
    <source>
        <dbReference type="EMBL" id="GGK90417.1"/>
    </source>
</evidence>
<reference evidence="1" key="1">
    <citation type="journal article" date="2014" name="Int. J. Syst. Evol. Microbiol.">
        <title>Complete genome sequence of Corynebacterium casei LMG S-19264T (=DSM 44701T), isolated from a smear-ripened cheese.</title>
        <authorList>
            <consortium name="US DOE Joint Genome Institute (JGI-PGF)"/>
            <person name="Walter F."/>
            <person name="Albersmeier A."/>
            <person name="Kalinowski J."/>
            <person name="Ruckert C."/>
        </authorList>
    </citation>
    <scope>NUCLEOTIDE SEQUENCE</scope>
    <source>
        <strain evidence="1">JCM 3093</strain>
    </source>
</reference>
<sequence>MLYGWNCGLGEVVGVDDLMEKIAGASACEVSPDVEIAVRCWIEAEEPLKRNVDFVNVFESKVDVMVNISHEATSETANMTDSSA</sequence>